<sequence length="273" mass="28135">MPSVFDSNIDLSNVAGSFNPAVTAGLTTFALLGKSLQASLNNYAAPASPLLTSSSGNGFPAIASGMSGATVNGIGQLLLPDAPSTDSETIFIVASINPSNWATFNMSPVGIWNGTAGSLTQACYMNAQSTLTGVQFNVGYINGSGMAVTAGMAVRVNAGTLGTTPPEQAIVSTPQCYMMKFDIPNLLATFKNVTQASLIGAPAATTSTLVLTSGSTRPVITSNYELMGNIQSPVNAASTIHAFVRYDRATPVSEDALIYAQLQKVMATRGFTI</sequence>
<gene>
    <name evidence="1" type="ordered locus">AciX8_2965</name>
</gene>
<proteinExistence type="predicted"/>
<dbReference type="HOGENOM" id="CLU_1018480_0_0_0"/>
<dbReference type="STRING" id="682795.AciX8_2965"/>
<reference evidence="1 2" key="1">
    <citation type="submission" date="2011-11" db="EMBL/GenBank/DDBJ databases">
        <title>Complete sequence of Granulicella mallensis MP5ACTX8.</title>
        <authorList>
            <consortium name="US DOE Joint Genome Institute"/>
            <person name="Lucas S."/>
            <person name="Copeland A."/>
            <person name="Lapidus A."/>
            <person name="Cheng J.-F."/>
            <person name="Goodwin L."/>
            <person name="Pitluck S."/>
            <person name="Peters L."/>
            <person name="Lu M."/>
            <person name="Detter J.C."/>
            <person name="Han C."/>
            <person name="Tapia R."/>
            <person name="Land M."/>
            <person name="Hauser L."/>
            <person name="Kyrpides N."/>
            <person name="Ivanova N."/>
            <person name="Mikhailova N."/>
            <person name="Pagani I."/>
            <person name="Rawat S."/>
            <person name="Mannisto M."/>
            <person name="Haggblom M."/>
            <person name="Woyke T."/>
        </authorList>
    </citation>
    <scope>NUCLEOTIDE SEQUENCE [LARGE SCALE GENOMIC DNA]</scope>
    <source>
        <strain evidence="2">ATCC BAA-1857 / DSM 23137 / MP5ACTX8</strain>
    </source>
</reference>
<dbReference type="KEGG" id="gma:AciX8_2965"/>
<evidence type="ECO:0000313" key="2">
    <source>
        <dbReference type="Proteomes" id="UP000007113"/>
    </source>
</evidence>
<accession>G8NQP2</accession>
<keyword evidence="2" id="KW-1185">Reference proteome</keyword>
<dbReference type="EMBL" id="CP003130">
    <property type="protein sequence ID" value="AEU37268.1"/>
    <property type="molecule type" value="Genomic_DNA"/>
</dbReference>
<dbReference type="RefSeq" id="WP_014266145.1">
    <property type="nucleotide sequence ID" value="NC_016631.1"/>
</dbReference>
<evidence type="ECO:0000313" key="1">
    <source>
        <dbReference type="EMBL" id="AEU37268.1"/>
    </source>
</evidence>
<dbReference type="Proteomes" id="UP000007113">
    <property type="component" value="Chromosome"/>
</dbReference>
<protein>
    <submittedName>
        <fullName evidence="1">Uncharacterized protein</fullName>
    </submittedName>
</protein>
<organism evidence="1 2">
    <name type="scientific">Granulicella mallensis (strain ATCC BAA-1857 / DSM 23137 / MP5ACTX8)</name>
    <dbReference type="NCBI Taxonomy" id="682795"/>
    <lineage>
        <taxon>Bacteria</taxon>
        <taxon>Pseudomonadati</taxon>
        <taxon>Acidobacteriota</taxon>
        <taxon>Terriglobia</taxon>
        <taxon>Terriglobales</taxon>
        <taxon>Acidobacteriaceae</taxon>
        <taxon>Granulicella</taxon>
    </lineage>
</organism>
<dbReference type="AlphaFoldDB" id="G8NQP2"/>
<name>G8NQP2_GRAMM</name>